<comment type="caution">
    <text evidence="2">The sequence shown here is derived from an EMBL/GenBank/DDBJ whole genome shotgun (WGS) entry which is preliminary data.</text>
</comment>
<dbReference type="EMBL" id="BJVQ01000029">
    <property type="protein sequence ID" value="GEL47084.1"/>
    <property type="molecule type" value="Genomic_DNA"/>
</dbReference>
<dbReference type="RefSeq" id="WP_146837879.1">
    <property type="nucleotide sequence ID" value="NZ_BJVQ01000029.1"/>
</dbReference>
<evidence type="ECO:0000313" key="2">
    <source>
        <dbReference type="EMBL" id="GEL47084.1"/>
    </source>
</evidence>
<evidence type="ECO:0000313" key="5">
    <source>
        <dbReference type="Proteomes" id="UP000564629"/>
    </source>
</evidence>
<reference evidence="2 4" key="1">
    <citation type="submission" date="2019-07" db="EMBL/GenBank/DDBJ databases">
        <title>Whole genome shotgun sequence of Cellulomonas hominis NBRC 16055.</title>
        <authorList>
            <person name="Hosoyama A."/>
            <person name="Uohara A."/>
            <person name="Ohji S."/>
            <person name="Ichikawa N."/>
        </authorList>
    </citation>
    <scope>NUCLEOTIDE SEQUENCE [LARGE SCALE GENOMIC DNA]</scope>
    <source>
        <strain evidence="2 4">NBRC 16055</strain>
    </source>
</reference>
<protein>
    <submittedName>
        <fullName evidence="2">Uncharacterized protein</fullName>
    </submittedName>
</protein>
<organism evidence="2 4">
    <name type="scientific">Cellulomonas hominis</name>
    <dbReference type="NCBI Taxonomy" id="156981"/>
    <lineage>
        <taxon>Bacteria</taxon>
        <taxon>Bacillati</taxon>
        <taxon>Actinomycetota</taxon>
        <taxon>Actinomycetes</taxon>
        <taxon>Micrococcales</taxon>
        <taxon>Cellulomonadaceae</taxon>
        <taxon>Cellulomonas</taxon>
    </lineage>
</organism>
<dbReference type="AlphaFoldDB" id="A0A511FER1"/>
<evidence type="ECO:0000313" key="3">
    <source>
        <dbReference type="EMBL" id="MBB5474675.1"/>
    </source>
</evidence>
<reference evidence="3 5" key="2">
    <citation type="submission" date="2020-08" db="EMBL/GenBank/DDBJ databases">
        <title>Sequencing the genomes of 1000 actinobacteria strains.</title>
        <authorList>
            <person name="Klenk H.-P."/>
        </authorList>
    </citation>
    <scope>NUCLEOTIDE SEQUENCE [LARGE SCALE GENOMIC DNA]</scope>
    <source>
        <strain evidence="3 5">DSM 9581</strain>
    </source>
</reference>
<keyword evidence="4" id="KW-1185">Reference proteome</keyword>
<dbReference type="Proteomes" id="UP000564629">
    <property type="component" value="Unassembled WGS sequence"/>
</dbReference>
<proteinExistence type="predicted"/>
<dbReference type="OrthoDB" id="4131270at2"/>
<feature type="compositionally biased region" description="Basic and acidic residues" evidence="1">
    <location>
        <begin position="122"/>
        <end position="131"/>
    </location>
</feature>
<sequence>MTAPTVEQIEEALTTHAFKPDVASFGSGCEGCDWRAQTIYGRGEHRRHLAEQVAALGVRAGDPRDVAHIECDCVPDIGPSHCHLCSVRAGREMPWAEAHPSEVEWGVRWPWGQGPVEKYHSRQEAEREIRRNGPQGPARVPGVLVSRIAPRPVAPSPWVEVTDEGGEGA</sequence>
<name>A0A511FER1_9CELL</name>
<dbReference type="EMBL" id="JACHDN010000001">
    <property type="protein sequence ID" value="MBB5474675.1"/>
    <property type="molecule type" value="Genomic_DNA"/>
</dbReference>
<accession>A0A511FER1</accession>
<dbReference type="Proteomes" id="UP000321723">
    <property type="component" value="Unassembled WGS sequence"/>
</dbReference>
<evidence type="ECO:0000256" key="1">
    <source>
        <dbReference type="SAM" id="MobiDB-lite"/>
    </source>
</evidence>
<gene>
    <name evidence="2" type="ORF">CHO01_22000</name>
    <name evidence="3" type="ORF">HNR08_003411</name>
</gene>
<feature type="region of interest" description="Disordered" evidence="1">
    <location>
        <begin position="122"/>
        <end position="141"/>
    </location>
</feature>
<evidence type="ECO:0000313" key="4">
    <source>
        <dbReference type="Proteomes" id="UP000321723"/>
    </source>
</evidence>